<protein>
    <submittedName>
        <fullName evidence="1">Uncharacterized protein</fullName>
    </submittedName>
</protein>
<comment type="caution">
    <text evidence="1">The sequence shown here is derived from an EMBL/GenBank/DDBJ whole genome shotgun (WGS) entry which is preliminary data.</text>
</comment>
<evidence type="ECO:0000313" key="1">
    <source>
        <dbReference type="EMBL" id="PIQ72917.1"/>
    </source>
</evidence>
<gene>
    <name evidence="1" type="ORF">COV86_00460</name>
</gene>
<sequence length="96" mass="11432">MDEIKRPIQLSDIGITTGNIENSKYPYFKGLDGKDYSDPQAMQRANQEWMKQDNKYISPWTGREYTDYSAMQSDEKRYWEEQMKPGNKIIKEIKIK</sequence>
<name>A0A2H0KNS4_9BACT</name>
<proteinExistence type="predicted"/>
<dbReference type="AlphaFoldDB" id="A0A2H0KNS4"/>
<evidence type="ECO:0000313" key="2">
    <source>
        <dbReference type="Proteomes" id="UP000229570"/>
    </source>
</evidence>
<dbReference type="Proteomes" id="UP000229570">
    <property type="component" value="Unassembled WGS sequence"/>
</dbReference>
<reference evidence="1 2" key="1">
    <citation type="submission" date="2017-09" db="EMBL/GenBank/DDBJ databases">
        <title>Depth-based differentiation of microbial function through sediment-hosted aquifers and enrichment of novel symbionts in the deep terrestrial subsurface.</title>
        <authorList>
            <person name="Probst A.J."/>
            <person name="Ladd B."/>
            <person name="Jarett J.K."/>
            <person name="Geller-Mcgrath D.E."/>
            <person name="Sieber C.M."/>
            <person name="Emerson J.B."/>
            <person name="Anantharaman K."/>
            <person name="Thomas B.C."/>
            <person name="Malmstrom R."/>
            <person name="Stieglmeier M."/>
            <person name="Klingl A."/>
            <person name="Woyke T."/>
            <person name="Ryan C.M."/>
            <person name="Banfield J.F."/>
        </authorList>
    </citation>
    <scope>NUCLEOTIDE SEQUENCE [LARGE SCALE GENOMIC DNA]</scope>
    <source>
        <strain evidence="1">CG11_big_fil_rev_8_21_14_0_20_35_14</strain>
    </source>
</reference>
<organism evidence="1 2">
    <name type="scientific">Candidatus Roizmanbacteria bacterium CG11_big_fil_rev_8_21_14_0_20_35_14</name>
    <dbReference type="NCBI Taxonomy" id="1974855"/>
    <lineage>
        <taxon>Bacteria</taxon>
        <taxon>Candidatus Roizmaniibacteriota</taxon>
    </lineage>
</organism>
<accession>A0A2H0KNS4</accession>
<dbReference type="EMBL" id="PCVL01000004">
    <property type="protein sequence ID" value="PIQ72917.1"/>
    <property type="molecule type" value="Genomic_DNA"/>
</dbReference>